<dbReference type="GO" id="GO:0015095">
    <property type="term" value="F:magnesium ion transmembrane transporter activity"/>
    <property type="evidence" value="ECO:0007669"/>
    <property type="project" value="TreeGrafter"/>
</dbReference>
<dbReference type="Gene3D" id="1.20.58.340">
    <property type="entry name" value="Magnesium transport protein CorA, transmembrane region"/>
    <property type="match status" value="1"/>
</dbReference>
<keyword evidence="3" id="KW-1185">Reference proteome</keyword>
<dbReference type="AlphaFoldDB" id="A0A2P5CXQ7"/>
<comment type="similarity">
    <text evidence="1">Belongs to the CorA metal ion transporter (MIT) (TC 1.A.35.5) family.</text>
</comment>
<dbReference type="STRING" id="3476.A0A2P5CXQ7"/>
<dbReference type="InterPro" id="IPR039204">
    <property type="entry name" value="MRS2-like"/>
</dbReference>
<dbReference type="Proteomes" id="UP000237105">
    <property type="component" value="Unassembled WGS sequence"/>
</dbReference>
<dbReference type="OrthoDB" id="786112at2759"/>
<name>A0A2P5CXQ7_PARAD</name>
<dbReference type="PANTHER" id="PTHR13890">
    <property type="entry name" value="RNA SPLICING PROTEIN MRS2, MITOCHONDRIAL"/>
    <property type="match status" value="1"/>
</dbReference>
<reference evidence="3" key="1">
    <citation type="submission" date="2016-06" db="EMBL/GenBank/DDBJ databases">
        <title>Parallel loss of symbiosis genes in relatives of nitrogen-fixing non-legume Parasponia.</title>
        <authorList>
            <person name="Van Velzen R."/>
            <person name="Holmer R."/>
            <person name="Bu F."/>
            <person name="Rutten L."/>
            <person name="Van Zeijl A."/>
            <person name="Liu W."/>
            <person name="Santuari L."/>
            <person name="Cao Q."/>
            <person name="Sharma T."/>
            <person name="Shen D."/>
            <person name="Roswanjaya Y."/>
            <person name="Wardhani T."/>
            <person name="Kalhor M.S."/>
            <person name="Jansen J."/>
            <person name="Van den Hoogen J."/>
            <person name="Gungor B."/>
            <person name="Hartog M."/>
            <person name="Hontelez J."/>
            <person name="Verver J."/>
            <person name="Yang W.-C."/>
            <person name="Schijlen E."/>
            <person name="Repin R."/>
            <person name="Schilthuizen M."/>
            <person name="Schranz E."/>
            <person name="Heidstra R."/>
            <person name="Miyata K."/>
            <person name="Fedorova E."/>
            <person name="Kohlen W."/>
            <person name="Bisseling T."/>
            <person name="Smit S."/>
            <person name="Geurts R."/>
        </authorList>
    </citation>
    <scope>NUCLEOTIDE SEQUENCE [LARGE SCALE GENOMIC DNA]</scope>
    <source>
        <strain evidence="3">cv. WU1-14</strain>
    </source>
</reference>
<proteinExistence type="inferred from homology"/>
<dbReference type="EMBL" id="JXTB01000084">
    <property type="protein sequence ID" value="PON65833.1"/>
    <property type="molecule type" value="Genomic_DNA"/>
</dbReference>
<evidence type="ECO:0000256" key="1">
    <source>
        <dbReference type="ARBA" id="ARBA00007535"/>
    </source>
</evidence>
<evidence type="ECO:0000313" key="3">
    <source>
        <dbReference type="Proteomes" id="UP000237105"/>
    </source>
</evidence>
<dbReference type="PANTHER" id="PTHR13890:SF35">
    <property type="entry name" value="MAGNESIUM TRANSPORTER MRS2-3"/>
    <property type="match status" value="1"/>
</dbReference>
<comment type="caution">
    <text evidence="2">The sequence shown here is derived from an EMBL/GenBank/DDBJ whole genome shotgun (WGS) entry which is preliminary data.</text>
</comment>
<evidence type="ECO:0000313" key="2">
    <source>
        <dbReference type="EMBL" id="PON65833.1"/>
    </source>
</evidence>
<organism evidence="2 3">
    <name type="scientific">Parasponia andersonii</name>
    <name type="common">Sponia andersonii</name>
    <dbReference type="NCBI Taxonomy" id="3476"/>
    <lineage>
        <taxon>Eukaryota</taxon>
        <taxon>Viridiplantae</taxon>
        <taxon>Streptophyta</taxon>
        <taxon>Embryophyta</taxon>
        <taxon>Tracheophyta</taxon>
        <taxon>Spermatophyta</taxon>
        <taxon>Magnoliopsida</taxon>
        <taxon>eudicotyledons</taxon>
        <taxon>Gunneridae</taxon>
        <taxon>Pentapetalae</taxon>
        <taxon>rosids</taxon>
        <taxon>fabids</taxon>
        <taxon>Rosales</taxon>
        <taxon>Cannabaceae</taxon>
        <taxon>Parasponia</taxon>
    </lineage>
</organism>
<accession>A0A2P5CXQ7</accession>
<protein>
    <submittedName>
        <fullName evidence="2">Uncharacterized protein</fullName>
    </submittedName>
</protein>
<sequence>MTWKIHKQEVIALKILVNGFHNFRTGMIKAREEGKKARTLELEAHPALDKLTSKISSLNLERVSQIKRRLVAITGRVQKVGRFEIVRDELEQLLDDD</sequence>
<gene>
    <name evidence="2" type="ORF">PanWU01x14_113220</name>
</gene>